<feature type="region of interest" description="Disordered" evidence="2">
    <location>
        <begin position="54"/>
        <end position="88"/>
    </location>
</feature>
<evidence type="ECO:0000256" key="1">
    <source>
        <dbReference type="SAM" id="Coils"/>
    </source>
</evidence>
<name>A0A9W6UDX2_9STRA</name>
<dbReference type="Proteomes" id="UP001165121">
    <property type="component" value="Unassembled WGS sequence"/>
</dbReference>
<keyword evidence="1" id="KW-0175">Coiled coil</keyword>
<dbReference type="EMBL" id="BSXT01000575">
    <property type="protein sequence ID" value="GMF30358.1"/>
    <property type="molecule type" value="Genomic_DNA"/>
</dbReference>
<organism evidence="3 4">
    <name type="scientific">Phytophthora fragariaefolia</name>
    <dbReference type="NCBI Taxonomy" id="1490495"/>
    <lineage>
        <taxon>Eukaryota</taxon>
        <taxon>Sar</taxon>
        <taxon>Stramenopiles</taxon>
        <taxon>Oomycota</taxon>
        <taxon>Peronosporomycetes</taxon>
        <taxon>Peronosporales</taxon>
        <taxon>Peronosporaceae</taxon>
        <taxon>Phytophthora</taxon>
    </lineage>
</organism>
<evidence type="ECO:0000256" key="2">
    <source>
        <dbReference type="SAM" id="MobiDB-lite"/>
    </source>
</evidence>
<dbReference type="AlphaFoldDB" id="A0A9W6UDX2"/>
<evidence type="ECO:0000313" key="4">
    <source>
        <dbReference type="Proteomes" id="UP001165121"/>
    </source>
</evidence>
<feature type="coiled-coil region" evidence="1">
    <location>
        <begin position="97"/>
        <end position="124"/>
    </location>
</feature>
<comment type="caution">
    <text evidence="3">The sequence shown here is derived from an EMBL/GenBank/DDBJ whole genome shotgun (WGS) entry which is preliminary data.</text>
</comment>
<feature type="compositionally biased region" description="Low complexity" evidence="2">
    <location>
        <begin position="56"/>
        <end position="71"/>
    </location>
</feature>
<sequence length="424" mass="47502">MASLGAHYPAPGPARRFPGGFQRQDSAEDDAEAYGADRHAAAALRGFSVRAKDAADATTDAVTAQPAVEPLSSPPPLKKKRVYKKRKATHTVRKEEKVALDNEIERLQSELDALKVRAMVESGEAPQSDRKRAAKAAVLREAVQEQHLVPARAQAMLASHSQQSRFRVHPTETKIRLGTDKLERMRTLHALKAPKLQEARRFLEERMRGLSPTTPYFQEERYDTPDGDYCIARFDVTPFRGANGVQEVFEALQQAVFNAEIIISESSGHITIREDDALGDENLSHMRYVSQSPHGIPLETNLVLFSDCNQFEGMDTGLAENGRYALMASDFVDEDERFPYRPLERIRRDSTTVTMVTSYRDSSVGSEGKGELVVVVTRWALNIVRRPAMVTPGNFWDDLRNSHVRWADLMFNCVRQALGLPVVQ</sequence>
<protein>
    <submittedName>
        <fullName evidence="3">Unnamed protein product</fullName>
    </submittedName>
</protein>
<proteinExistence type="predicted"/>
<dbReference type="OrthoDB" id="151678at2759"/>
<gene>
    <name evidence="3" type="ORF">Pfra01_000671400</name>
</gene>
<accession>A0A9W6UDX2</accession>
<keyword evidence="4" id="KW-1185">Reference proteome</keyword>
<feature type="compositionally biased region" description="Basic residues" evidence="2">
    <location>
        <begin position="77"/>
        <end position="88"/>
    </location>
</feature>
<evidence type="ECO:0000313" key="3">
    <source>
        <dbReference type="EMBL" id="GMF30358.1"/>
    </source>
</evidence>
<reference evidence="3" key="1">
    <citation type="submission" date="2023-04" db="EMBL/GenBank/DDBJ databases">
        <title>Phytophthora fragariaefolia NBRC 109709.</title>
        <authorList>
            <person name="Ichikawa N."/>
            <person name="Sato H."/>
            <person name="Tonouchi N."/>
        </authorList>
    </citation>
    <scope>NUCLEOTIDE SEQUENCE</scope>
    <source>
        <strain evidence="3">NBRC 109709</strain>
    </source>
</reference>
<feature type="region of interest" description="Disordered" evidence="2">
    <location>
        <begin position="1"/>
        <end position="33"/>
    </location>
</feature>